<protein>
    <submittedName>
        <fullName evidence="1">Uncharacterized protein</fullName>
    </submittedName>
</protein>
<dbReference type="EMBL" id="JAPNTZ010000001">
    <property type="protein sequence ID" value="MCY1136554.1"/>
    <property type="molecule type" value="Genomic_DNA"/>
</dbReference>
<evidence type="ECO:0000313" key="1">
    <source>
        <dbReference type="EMBL" id="MCY1136554.1"/>
    </source>
</evidence>
<organism evidence="1 2">
    <name type="scientific">Paractinoplanes pyxinae</name>
    <dbReference type="NCBI Taxonomy" id="2997416"/>
    <lineage>
        <taxon>Bacteria</taxon>
        <taxon>Bacillati</taxon>
        <taxon>Actinomycetota</taxon>
        <taxon>Actinomycetes</taxon>
        <taxon>Micromonosporales</taxon>
        <taxon>Micromonosporaceae</taxon>
        <taxon>Paractinoplanes</taxon>
    </lineage>
</organism>
<dbReference type="Proteomes" id="UP001151002">
    <property type="component" value="Unassembled WGS sequence"/>
</dbReference>
<name>A0ABT4AQM7_9ACTN</name>
<comment type="caution">
    <text evidence="1">The sequence shown here is derived from an EMBL/GenBank/DDBJ whole genome shotgun (WGS) entry which is preliminary data.</text>
</comment>
<dbReference type="RefSeq" id="WP_267560305.1">
    <property type="nucleotide sequence ID" value="NZ_JAPNTZ010000001.1"/>
</dbReference>
<proteinExistence type="predicted"/>
<reference evidence="1" key="1">
    <citation type="submission" date="2022-11" db="EMBL/GenBank/DDBJ databases">
        <authorList>
            <person name="Somphong A."/>
            <person name="Phongsopitanun W."/>
        </authorList>
    </citation>
    <scope>NUCLEOTIDE SEQUENCE</scope>
    <source>
        <strain evidence="1">Pm04-4</strain>
    </source>
</reference>
<keyword evidence="2" id="KW-1185">Reference proteome</keyword>
<accession>A0ABT4AQM7</accession>
<gene>
    <name evidence="1" type="ORF">OWR29_00985</name>
</gene>
<evidence type="ECO:0000313" key="2">
    <source>
        <dbReference type="Proteomes" id="UP001151002"/>
    </source>
</evidence>
<sequence>MPSEQSHLKRMILSQSVEGTAIPMVLFSDDTLAQGDASADQPEVVASAAAGLGVDPDALELFSYDAYRLQSALGEGLAP</sequence>